<comment type="caution">
    <text evidence="1">The sequence shown here is derived from an EMBL/GenBank/DDBJ whole genome shotgun (WGS) entry which is preliminary data.</text>
</comment>
<dbReference type="EMBL" id="RFFJ01000009">
    <property type="protein sequence ID" value="RMI45252.1"/>
    <property type="molecule type" value="Genomic_DNA"/>
</dbReference>
<gene>
    <name evidence="1" type="ORF">EBN88_03475</name>
</gene>
<dbReference type="InterPro" id="IPR043857">
    <property type="entry name" value="DUF5819"/>
</dbReference>
<proteinExistence type="predicted"/>
<evidence type="ECO:0000313" key="2">
    <source>
        <dbReference type="Proteomes" id="UP000278673"/>
    </source>
</evidence>
<name>A0A3M2M6V6_9ACTN</name>
<accession>A0A3M2M6V6</accession>
<reference evidence="1 2" key="1">
    <citation type="submission" date="2018-10" db="EMBL/GenBank/DDBJ databases">
        <title>Isolation, diversity and antifungal activity of actinobacteria from wheat.</title>
        <authorList>
            <person name="Han C."/>
        </authorList>
    </citation>
    <scope>NUCLEOTIDE SEQUENCE [LARGE SCALE GENOMIC DNA]</scope>
    <source>
        <strain evidence="1 2">NEAU-YY642</strain>
    </source>
</reference>
<dbReference type="AlphaFoldDB" id="A0A3M2M6V6"/>
<dbReference type="Proteomes" id="UP000278673">
    <property type="component" value="Unassembled WGS sequence"/>
</dbReference>
<evidence type="ECO:0000313" key="1">
    <source>
        <dbReference type="EMBL" id="RMI45252.1"/>
    </source>
</evidence>
<organism evidence="1 2">
    <name type="scientific">Streptomyces triticirhizae</name>
    <dbReference type="NCBI Taxonomy" id="2483353"/>
    <lineage>
        <taxon>Bacteria</taxon>
        <taxon>Bacillati</taxon>
        <taxon>Actinomycetota</taxon>
        <taxon>Actinomycetes</taxon>
        <taxon>Kitasatosporales</taxon>
        <taxon>Streptomycetaceae</taxon>
        <taxon>Streptomyces</taxon>
    </lineage>
</organism>
<keyword evidence="2" id="KW-1185">Reference proteome</keyword>
<dbReference type="Pfam" id="PF19136">
    <property type="entry name" value="DUF5819"/>
    <property type="match status" value="1"/>
</dbReference>
<protein>
    <submittedName>
        <fullName evidence="1">Uncharacterized protein</fullName>
    </submittedName>
</protein>
<sequence>MVFFHVAPRNAVSQRYGEQIDAWVYPFFEQDWRLFAPNPASANVQISVKTRQEMPDGATRESDWFDLTALDTSAVRHHVFPSHTAQNTLRRAWSAYVDAHGAEDVPHSDRAVMLRDYLRNIAADRVAEHRPGPFDAVRLRVETVPIAAHGAQQVSPNAVETRDLPWWEVSQG</sequence>